<dbReference type="SUPFAM" id="SSF50475">
    <property type="entry name" value="FMN-binding split barrel"/>
    <property type="match status" value="1"/>
</dbReference>
<comment type="caution">
    <text evidence="3">The sequence shown here is derived from an EMBL/GenBank/DDBJ whole genome shotgun (WGS) entry which is preliminary data.</text>
</comment>
<dbReference type="Pfam" id="PF01243">
    <property type="entry name" value="PNPOx_N"/>
    <property type="match status" value="1"/>
</dbReference>
<keyword evidence="4" id="KW-1185">Reference proteome</keyword>
<dbReference type="PANTHER" id="PTHR35176:SF6">
    <property type="entry name" value="HEME OXYGENASE HI_0854-RELATED"/>
    <property type="match status" value="1"/>
</dbReference>
<accession>A0A7M3MBY7</accession>
<dbReference type="InterPro" id="IPR012349">
    <property type="entry name" value="Split_barrel_FMN-bd"/>
</dbReference>
<proteinExistence type="predicted"/>
<dbReference type="GO" id="GO:0016627">
    <property type="term" value="F:oxidoreductase activity, acting on the CH-CH group of donors"/>
    <property type="evidence" value="ECO:0007669"/>
    <property type="project" value="TreeGrafter"/>
</dbReference>
<dbReference type="GO" id="GO:0070967">
    <property type="term" value="F:coenzyme F420 binding"/>
    <property type="evidence" value="ECO:0007669"/>
    <property type="project" value="TreeGrafter"/>
</dbReference>
<dbReference type="EMBL" id="QMIE01000014">
    <property type="protein sequence ID" value="TVM15789.1"/>
    <property type="molecule type" value="Genomic_DNA"/>
</dbReference>
<evidence type="ECO:0000259" key="2">
    <source>
        <dbReference type="Pfam" id="PF01243"/>
    </source>
</evidence>
<dbReference type="RefSeq" id="WP_144303832.1">
    <property type="nucleotide sequence ID" value="NZ_QMIE01000014.1"/>
</dbReference>
<evidence type="ECO:0000256" key="1">
    <source>
        <dbReference type="ARBA" id="ARBA00023002"/>
    </source>
</evidence>
<dbReference type="Gene3D" id="2.30.110.10">
    <property type="entry name" value="Electron Transport, Fmn-binding Protein, Chain A"/>
    <property type="match status" value="1"/>
</dbReference>
<sequence>MQTHSLAQVLALIETQDMAVLATTDGNEPHASLMAYVSADGGRTIYLATGASSTKYRNIAAHPRVSLLVDTREVSICPGSDAPRSSIQALTAGGRAEVIPQEQSGEPKRLFRIAHPHMQAFLDDPDTIFLAVRITDLLLLNGLADATFLRLDVDG</sequence>
<evidence type="ECO:0000313" key="3">
    <source>
        <dbReference type="EMBL" id="TVM15789.1"/>
    </source>
</evidence>
<keyword evidence="1" id="KW-0560">Oxidoreductase</keyword>
<gene>
    <name evidence="3" type="ORF">DPQ33_13880</name>
</gene>
<evidence type="ECO:0000313" key="4">
    <source>
        <dbReference type="Proteomes" id="UP000448292"/>
    </source>
</evidence>
<dbReference type="InterPro" id="IPR011576">
    <property type="entry name" value="Pyridox_Oxase_N"/>
</dbReference>
<dbReference type="GO" id="GO:0005829">
    <property type="term" value="C:cytosol"/>
    <property type="evidence" value="ECO:0007669"/>
    <property type="project" value="TreeGrafter"/>
</dbReference>
<feature type="domain" description="Pyridoxamine 5'-phosphate oxidase N-terminal" evidence="2">
    <location>
        <begin position="8"/>
        <end position="108"/>
    </location>
</feature>
<dbReference type="Proteomes" id="UP000448292">
    <property type="component" value="Unassembled WGS sequence"/>
</dbReference>
<dbReference type="InterPro" id="IPR052019">
    <property type="entry name" value="F420H2_bilvrd_red/Heme_oxyg"/>
</dbReference>
<reference evidence="3 4" key="1">
    <citation type="submission" date="2018-06" db="EMBL/GenBank/DDBJ databases">
        <title>Complete genome of Desulfovibrio indonesiensis P37SLT.</title>
        <authorList>
            <person name="Crispim J.S."/>
            <person name="Vidigal P.M.P."/>
            <person name="Silva L.C.F."/>
            <person name="Laguardia C.N."/>
            <person name="Araujo L.C."/>
            <person name="Dias R.S."/>
            <person name="Sousa M.P."/>
            <person name="Paula S.O."/>
            <person name="Silva C."/>
        </authorList>
    </citation>
    <scope>NUCLEOTIDE SEQUENCE [LARGE SCALE GENOMIC DNA]</scope>
    <source>
        <strain evidence="3 4">P37SLT</strain>
    </source>
</reference>
<dbReference type="OrthoDB" id="7061375at2"/>
<protein>
    <submittedName>
        <fullName evidence="3">Pyridoxamine 5'-phosphate oxidase family protein</fullName>
    </submittedName>
</protein>
<dbReference type="AlphaFoldDB" id="A0A7M3MBY7"/>
<name>A0A7M3MBY7_9BACT</name>
<dbReference type="PANTHER" id="PTHR35176">
    <property type="entry name" value="HEME OXYGENASE HI_0854-RELATED"/>
    <property type="match status" value="1"/>
</dbReference>
<organism evidence="3 4">
    <name type="scientific">Oceanidesulfovibrio indonesiensis</name>
    <dbReference type="NCBI Taxonomy" id="54767"/>
    <lineage>
        <taxon>Bacteria</taxon>
        <taxon>Pseudomonadati</taxon>
        <taxon>Thermodesulfobacteriota</taxon>
        <taxon>Desulfovibrionia</taxon>
        <taxon>Desulfovibrionales</taxon>
        <taxon>Desulfovibrionaceae</taxon>
        <taxon>Oceanidesulfovibrio</taxon>
    </lineage>
</organism>